<keyword evidence="5 8" id="KW-0456">Lyase</keyword>
<dbReference type="EC" id="4.1.1.50" evidence="8"/>
<evidence type="ECO:0000256" key="1">
    <source>
        <dbReference type="ARBA" id="ARBA00022793"/>
    </source>
</evidence>
<dbReference type="GO" id="GO:0005829">
    <property type="term" value="C:cytosol"/>
    <property type="evidence" value="ECO:0007669"/>
    <property type="project" value="TreeGrafter"/>
</dbReference>
<dbReference type="HAMAP" id="MF_00464">
    <property type="entry name" value="AdoMetDC_1"/>
    <property type="match status" value="1"/>
</dbReference>
<evidence type="ECO:0000256" key="8">
    <source>
        <dbReference type="HAMAP-Rule" id="MF_00464"/>
    </source>
</evidence>
<comment type="cofactor">
    <cofactor evidence="8">
        <name>pyruvate</name>
        <dbReference type="ChEBI" id="CHEBI:15361"/>
    </cofactor>
    <text evidence="8">Binds 1 pyruvoyl group covalently per subunit.</text>
</comment>
<dbReference type="InterPro" id="IPR017716">
    <property type="entry name" value="S-AdoMet_deCOase_pro-enz"/>
</dbReference>
<dbReference type="GO" id="GO:0008295">
    <property type="term" value="P:spermidine biosynthetic process"/>
    <property type="evidence" value="ECO:0007669"/>
    <property type="project" value="UniProtKB-UniRule"/>
</dbReference>
<dbReference type="PANTHER" id="PTHR33866">
    <property type="entry name" value="S-ADENOSYLMETHIONINE DECARBOXYLASE PROENZYME"/>
    <property type="match status" value="1"/>
</dbReference>
<evidence type="ECO:0000256" key="2">
    <source>
        <dbReference type="ARBA" id="ARBA00022813"/>
    </source>
</evidence>
<dbReference type="InterPro" id="IPR003826">
    <property type="entry name" value="AdoMetDC_fam_prok"/>
</dbReference>
<comment type="catalytic activity">
    <reaction evidence="8">
        <text>S-adenosyl-L-methionine + H(+) = S-adenosyl 3-(methylsulfanyl)propylamine + CO2</text>
        <dbReference type="Rhea" id="RHEA:15981"/>
        <dbReference type="ChEBI" id="CHEBI:15378"/>
        <dbReference type="ChEBI" id="CHEBI:16526"/>
        <dbReference type="ChEBI" id="CHEBI:57443"/>
        <dbReference type="ChEBI" id="CHEBI:59789"/>
        <dbReference type="EC" id="4.1.1.50"/>
    </reaction>
</comment>
<dbReference type="KEGG" id="marh:Mia14_0637"/>
<feature type="active site" description="Proton donor; for catalytic activity" evidence="8">
    <location>
        <position position="101"/>
    </location>
</feature>
<feature type="active site" description="Schiff-base intermediate with substrate; via pyruvic acid" evidence="8">
    <location>
        <position position="81"/>
    </location>
</feature>
<keyword evidence="10" id="KW-1185">Reference proteome</keyword>
<dbReference type="NCBIfam" id="TIGR03330">
    <property type="entry name" value="SAM_DCase_Bsu"/>
    <property type="match status" value="1"/>
</dbReference>
<dbReference type="InterPro" id="IPR016067">
    <property type="entry name" value="S-AdoMet_deCO2ase_core"/>
</dbReference>
<gene>
    <name evidence="8" type="primary">speH</name>
    <name evidence="9" type="ORF">Mia14_0637</name>
</gene>
<reference evidence="9 10" key="1">
    <citation type="journal article" date="2017" name="Nat. Commun.">
        <title>'ARMAN' archaea depend on association with euryarchaeal host in culture and in situ.</title>
        <authorList>
            <person name="Golyshina O."/>
            <person name="Toshchakov S."/>
            <person name="Makarova K."/>
            <person name="Gavrilov S."/>
            <person name="Korzhenkov A."/>
            <person name="La Cono V."/>
            <person name="Arcadi E."/>
            <person name="Nechitaylo T."/>
            <person name="Ferrer M."/>
            <person name="Kublanov I."/>
            <person name="Wolf Y."/>
            <person name="Yakimov M."/>
            <person name="Golyshin P."/>
            <person name="Slesarev A."/>
            <person name="Kozyavkin S."/>
        </authorList>
    </citation>
    <scope>NUCLEOTIDE SEQUENCE [LARGE SCALE GENOMIC DNA]</scope>
    <source>
        <strain evidence="9 10">Mia14</strain>
    </source>
</reference>
<comment type="subunit">
    <text evidence="8">Heterotetramer of two alpha and two beta chains arranged as a dimer of alpha/beta heterodimers.</text>
</comment>
<feature type="chain" id="PRO_5023522835" description="S-adenosylmethionine decarboxylase alpha chain" evidence="8">
    <location>
        <begin position="81"/>
        <end position="136"/>
    </location>
</feature>
<evidence type="ECO:0000256" key="7">
    <source>
        <dbReference type="ARBA" id="ARBA00023317"/>
    </source>
</evidence>
<name>A0A218NN87_9ARCH</name>
<feature type="site" description="Cleavage (non-hydrolytic); by autolysis" evidence="8">
    <location>
        <begin position="80"/>
        <end position="81"/>
    </location>
</feature>
<keyword evidence="4 8" id="KW-0865">Zymogen</keyword>
<evidence type="ECO:0000313" key="9">
    <source>
        <dbReference type="EMBL" id="ASI13940.1"/>
    </source>
</evidence>
<comment type="similarity">
    <text evidence="8">Belongs to the prokaryotic AdoMetDC family. Type 1 subfamily.</text>
</comment>
<dbReference type="RefSeq" id="WP_088820205.1">
    <property type="nucleotide sequence ID" value="NZ_CP019964.1"/>
</dbReference>
<accession>A0A218NN87</accession>
<keyword evidence="6 8" id="KW-0704">Schiff base</keyword>
<dbReference type="UniPathway" id="UPA00331">
    <property type="reaction ID" value="UER00451"/>
</dbReference>
<dbReference type="PANTHER" id="PTHR33866:SF2">
    <property type="entry name" value="S-ADENOSYLMETHIONINE DECARBOXYLASE PROENZYME"/>
    <property type="match status" value="1"/>
</dbReference>
<keyword evidence="8" id="KW-0745">Spermidine biosynthesis</keyword>
<keyword evidence="8" id="KW-0949">S-adenosyl-L-methionine</keyword>
<comment type="function">
    <text evidence="8">Catalyzes the decarboxylation of S-adenosylmethionine to S-adenosylmethioninamine (dcAdoMet), the propylamine donor required for the synthesis of the polyamines spermine and spermidine from the diamine putrescine.</text>
</comment>
<feature type="chain" id="PRO_5023522834" description="S-adenosylmethionine decarboxylase beta chain" evidence="8">
    <location>
        <begin position="1"/>
        <end position="80"/>
    </location>
</feature>
<dbReference type="SUPFAM" id="SSF56276">
    <property type="entry name" value="S-adenosylmethionine decarboxylase"/>
    <property type="match status" value="1"/>
</dbReference>
<evidence type="ECO:0000313" key="10">
    <source>
        <dbReference type="Proteomes" id="UP000197679"/>
    </source>
</evidence>
<protein>
    <recommendedName>
        <fullName evidence="8">S-adenosylmethionine decarboxylase proenzyme</fullName>
        <shortName evidence="8">AdoMetDC</shortName>
        <shortName evidence="8">SAMDC</shortName>
        <ecNumber evidence="8">4.1.1.50</ecNumber>
    </recommendedName>
    <component>
        <recommendedName>
            <fullName evidence="8">S-adenosylmethionine decarboxylase beta chain</fullName>
        </recommendedName>
    </component>
    <component>
        <recommendedName>
            <fullName evidence="8">S-adenosylmethionine decarboxylase alpha chain</fullName>
        </recommendedName>
    </component>
</protein>
<evidence type="ECO:0000256" key="3">
    <source>
        <dbReference type="ARBA" id="ARBA00023115"/>
    </source>
</evidence>
<feature type="active site" description="Proton acceptor; for processing activity" evidence="8">
    <location>
        <position position="86"/>
    </location>
</feature>
<evidence type="ECO:0000256" key="6">
    <source>
        <dbReference type="ARBA" id="ARBA00023270"/>
    </source>
</evidence>
<dbReference type="GeneID" id="33314191"/>
<dbReference type="Pfam" id="PF02675">
    <property type="entry name" value="AdoMet_dc"/>
    <property type="match status" value="1"/>
</dbReference>
<dbReference type="OrthoDB" id="114016at2157"/>
<dbReference type="Proteomes" id="UP000197679">
    <property type="component" value="Chromosome"/>
</dbReference>
<dbReference type="GO" id="GO:0004014">
    <property type="term" value="F:adenosylmethionine decarboxylase activity"/>
    <property type="evidence" value="ECO:0007669"/>
    <property type="project" value="UniProtKB-UniRule"/>
</dbReference>
<dbReference type="EMBL" id="CP019964">
    <property type="protein sequence ID" value="ASI13940.1"/>
    <property type="molecule type" value="Genomic_DNA"/>
</dbReference>
<comment type="pathway">
    <text evidence="8">Amine and polyamine biosynthesis; S-adenosylmethioninamine biosynthesis; S-adenosylmethioninamine from S-adenosyl-L-methionine: step 1/1.</text>
</comment>
<organism evidence="9 10">
    <name type="scientific">Candidatus Mancarchaeum acidiphilum</name>
    <dbReference type="NCBI Taxonomy" id="1920749"/>
    <lineage>
        <taxon>Archaea</taxon>
        <taxon>Candidatus Micrarchaeota</taxon>
        <taxon>Candidatus Mancarchaeum</taxon>
    </lineage>
</organism>
<keyword evidence="1 8" id="KW-0210">Decarboxylase</keyword>
<keyword evidence="2 8" id="KW-0068">Autocatalytic cleavage</keyword>
<keyword evidence="7 8" id="KW-0670">Pyruvate</keyword>
<evidence type="ECO:0000256" key="4">
    <source>
        <dbReference type="ARBA" id="ARBA00023145"/>
    </source>
</evidence>
<dbReference type="Gene3D" id="3.60.90.10">
    <property type="entry name" value="S-adenosylmethionine decarboxylase"/>
    <property type="match status" value="1"/>
</dbReference>
<dbReference type="AlphaFoldDB" id="A0A218NN87"/>
<feature type="modified residue" description="Pyruvic acid (Ser); by autocatalysis" evidence="8">
    <location>
        <position position="81"/>
    </location>
</feature>
<keyword evidence="3 8" id="KW-0620">Polyamine biosynthesis</keyword>
<sequence>MAKMQIKEISLEMPEVIGKHVYGNLDMVDPKLISNLNALIKIVVESTKIGNLHIIEMITKKFNPYNGFDGGVSIIALIEESHIALHTWPESMYATLDIYSCGEESNPDAAFNYIVSKLKPKKIVSNFVDRGKLNNV</sequence>
<proteinExistence type="inferred from homology"/>
<comment type="PTM">
    <text evidence="8">Is synthesized initially as an inactive proenzyme. Formation of the active enzyme involves a self-maturation process in which the active site pyruvoyl group is generated from an internal serine residue via an autocatalytic post-translational modification. Two non-identical subunits are generated from the proenzyme in this reaction, and the pyruvate is formed at the N-terminus of the alpha chain, which is derived from the carboxyl end of the proenzyme. The post-translation cleavage follows an unusual pathway, termed non-hydrolytic serinolysis, in which the side chain hydroxyl group of the serine supplies its oxygen atom to form the C-terminus of the beta chain, while the remainder of the serine residue undergoes an oxidative deamination to produce ammonia and the pyruvoyl group blocking the N-terminus of the alpha chain.</text>
</comment>
<evidence type="ECO:0000256" key="5">
    <source>
        <dbReference type="ARBA" id="ARBA00023239"/>
    </source>
</evidence>